<dbReference type="InterPro" id="IPR011009">
    <property type="entry name" value="Kinase-like_dom_sf"/>
</dbReference>
<feature type="chain" id="PRO_5045198690" description="Protein kinase domain-containing protein" evidence="4">
    <location>
        <begin position="25"/>
        <end position="1256"/>
    </location>
</feature>
<feature type="region of interest" description="Disordered" evidence="2">
    <location>
        <begin position="760"/>
        <end position="804"/>
    </location>
</feature>
<organism evidence="6 7">
    <name type="scientific">Volvox africanus</name>
    <dbReference type="NCBI Taxonomy" id="51714"/>
    <lineage>
        <taxon>Eukaryota</taxon>
        <taxon>Viridiplantae</taxon>
        <taxon>Chlorophyta</taxon>
        <taxon>core chlorophytes</taxon>
        <taxon>Chlorophyceae</taxon>
        <taxon>CS clade</taxon>
        <taxon>Chlamydomonadales</taxon>
        <taxon>Volvocaceae</taxon>
        <taxon>Volvox</taxon>
    </lineage>
</organism>
<feature type="transmembrane region" description="Helical" evidence="3">
    <location>
        <begin position="937"/>
        <end position="964"/>
    </location>
</feature>
<dbReference type="EMBL" id="BSDZ01000094">
    <property type="protein sequence ID" value="GLI70475.1"/>
    <property type="molecule type" value="Genomic_DNA"/>
</dbReference>
<feature type="compositionally biased region" description="Low complexity" evidence="2">
    <location>
        <begin position="915"/>
        <end position="927"/>
    </location>
</feature>
<feature type="region of interest" description="Disordered" evidence="2">
    <location>
        <begin position="901"/>
        <end position="927"/>
    </location>
</feature>
<keyword evidence="3" id="KW-1133">Transmembrane helix</keyword>
<sequence>MVTDSWSSWLVLLIIIRTIPSVICEVLPFIEVNETLVNLRSLLNTQGLLPGGFLSLRKNGTDILAIQQDRKLLPRDVVELTGKGSASLPAQYLESEWIYKGIWTSGRFSGNDSDPDAAYTVLDWRYVPIPALELQPGQSLTMRSMIWYAAYFLYPVSQALSDLSLDLILVPRNATLWLEDVVIMISCNDASRLLQSLCSSFDNWPYNPEVLVEGGVLGIRNLTSWAPWEGVRGAGGQIQWRNVSLTCPGHPGGGIPAPRPCVARPVNTAYELLTASRTALLEEKAKWVILSITSDIALLPEGGRWTPVPLNPEQHLILRGDPTARRTTLNLSGLADVWSLPGNRDMDTPPLDGAPMVLLYDLTLVNLPVYPTWPNGPMSLLAASLPCFGLSRGALWYGVEQIAVQRSAIVVPDMELHFLARIGNDQNFSDAWPGQPTGSFFVSFLERQSESDSSTGLLDQLHVQELKLMSEVRLTDCLLVSARSYQMWPDAAPLLTESTIWSPQLVAAQDPATVDKWGYGGLVVASGLQQALMDLAFCDSRPGYQPTRIILRHHDTTVPPLSSTPSPPINVLSTTGALKAADNCTVDGSSSDIGGGRVFSDLQGAVGRFSLVRPITLRNLVLYNLAPGGMVPTNVSVEDGNTTLSPSLQAIPIGDAAWKNSSLPLWFFKCARTAEELVYQPTAAELPCNSTSTPVRLPSRLVLENVTLVVPEREWRAMVAAILQMHAPDAMHAAQESGRRRQLDVFIEILDEGFEMPPFPPAIPFPPSPPPRPPPSPSPRPPSPPVSPPTPPSPPQPPPSPPYNEFTYEALMSFAAQSEVLSYNYSAGELVLAIAHHHGWSGTNVTITYKLPADAPGNATLLSYPDLVLPYSQLADMVIDFQANFTIRPLVKSMGPLLHDSSPLTDVPPSSTEGTQTSTSPISTSKTITASRRRHHYAWLAPLVASLSAAVGAALVIIPIVIIIRGGVMKTREESNGGAVGGSARCDDHVGRNNSLSTTVDERSSNKLEDLSVMQTVTREGPSVVEISCKSATVGFDAAASQHPPQQIPSGIQASLTSGQILKYNTTPGTTSSDAFSATKANRAALVEAFSKKLPNGPAPAVLDTEGGFDSGRGGGAVEGSAVTARDHMDMQAFSKELYAYYRALMASDPDAASPEILPEAEGTKTVQYGPVVKRNGPRNISDAIKNLQTTWKDKDLYLEHIIGCGASGAVYRGMWRGLPVAVKTLVVANDLEGKEGRARKQAVLEAAISLAMAHP</sequence>
<dbReference type="PROSITE" id="PS50011">
    <property type="entry name" value="PROTEIN_KINASE_DOM"/>
    <property type="match status" value="1"/>
</dbReference>
<evidence type="ECO:0000313" key="6">
    <source>
        <dbReference type="EMBL" id="GLI70475.1"/>
    </source>
</evidence>
<dbReference type="SUPFAM" id="SSF56112">
    <property type="entry name" value="Protein kinase-like (PK-like)"/>
    <property type="match status" value="1"/>
</dbReference>
<keyword evidence="3" id="KW-0812">Transmembrane</keyword>
<evidence type="ECO:0000256" key="1">
    <source>
        <dbReference type="PROSITE-ProRule" id="PRU10141"/>
    </source>
</evidence>
<feature type="non-terminal residue" evidence="6">
    <location>
        <position position="1256"/>
    </location>
</feature>
<keyword evidence="4" id="KW-0732">Signal</keyword>
<keyword evidence="1" id="KW-0547">Nucleotide-binding</keyword>
<protein>
    <recommendedName>
        <fullName evidence="5">Protein kinase domain-containing protein</fullName>
    </recommendedName>
</protein>
<evidence type="ECO:0000259" key="5">
    <source>
        <dbReference type="PROSITE" id="PS50011"/>
    </source>
</evidence>
<feature type="domain" description="Protein kinase" evidence="5">
    <location>
        <begin position="1197"/>
        <end position="1256"/>
    </location>
</feature>
<proteinExistence type="predicted"/>
<gene>
    <name evidence="6" type="ORF">VaNZ11_015385</name>
</gene>
<keyword evidence="1" id="KW-0067">ATP-binding</keyword>
<evidence type="ECO:0000256" key="3">
    <source>
        <dbReference type="SAM" id="Phobius"/>
    </source>
</evidence>
<keyword evidence="7" id="KW-1185">Reference proteome</keyword>
<evidence type="ECO:0000313" key="7">
    <source>
        <dbReference type="Proteomes" id="UP001165090"/>
    </source>
</evidence>
<dbReference type="PROSITE" id="PS00107">
    <property type="entry name" value="PROTEIN_KINASE_ATP"/>
    <property type="match status" value="1"/>
</dbReference>
<feature type="binding site" evidence="1">
    <location>
        <position position="1224"/>
    </location>
    <ligand>
        <name>ATP</name>
        <dbReference type="ChEBI" id="CHEBI:30616"/>
    </ligand>
</feature>
<reference evidence="6 7" key="1">
    <citation type="journal article" date="2023" name="IScience">
        <title>Expanded male sex-determining region conserved during the evolution of homothallism in the green alga Volvox.</title>
        <authorList>
            <person name="Yamamoto K."/>
            <person name="Matsuzaki R."/>
            <person name="Mahakham W."/>
            <person name="Heman W."/>
            <person name="Sekimoto H."/>
            <person name="Kawachi M."/>
            <person name="Minakuchi Y."/>
            <person name="Toyoda A."/>
            <person name="Nozaki H."/>
        </authorList>
    </citation>
    <scope>NUCLEOTIDE SEQUENCE [LARGE SCALE GENOMIC DNA]</scope>
    <source>
        <strain evidence="6 7">NIES-4468</strain>
    </source>
</reference>
<accession>A0ABQ5SLS9</accession>
<feature type="signal peptide" evidence="4">
    <location>
        <begin position="1"/>
        <end position="24"/>
    </location>
</feature>
<dbReference type="InterPro" id="IPR017441">
    <property type="entry name" value="Protein_kinase_ATP_BS"/>
</dbReference>
<dbReference type="Proteomes" id="UP001165090">
    <property type="component" value="Unassembled WGS sequence"/>
</dbReference>
<dbReference type="Gene3D" id="3.30.200.20">
    <property type="entry name" value="Phosphorylase Kinase, domain 1"/>
    <property type="match status" value="1"/>
</dbReference>
<dbReference type="PANTHER" id="PTHR48125">
    <property type="entry name" value="LP07818P1"/>
    <property type="match status" value="1"/>
</dbReference>
<evidence type="ECO:0000256" key="2">
    <source>
        <dbReference type="SAM" id="MobiDB-lite"/>
    </source>
</evidence>
<keyword evidence="3" id="KW-0472">Membrane</keyword>
<dbReference type="InterPro" id="IPR000719">
    <property type="entry name" value="Prot_kinase_dom"/>
</dbReference>
<evidence type="ECO:0000256" key="4">
    <source>
        <dbReference type="SAM" id="SignalP"/>
    </source>
</evidence>
<dbReference type="PANTHER" id="PTHR48125:SF12">
    <property type="entry name" value="AT HOOK TRANSCRIPTION FACTOR FAMILY-RELATED"/>
    <property type="match status" value="1"/>
</dbReference>
<feature type="compositionally biased region" description="Polar residues" evidence="2">
    <location>
        <begin position="902"/>
        <end position="914"/>
    </location>
</feature>
<comment type="caution">
    <text evidence="6">The sequence shown here is derived from an EMBL/GenBank/DDBJ whole genome shotgun (WGS) entry which is preliminary data.</text>
</comment>
<name>A0ABQ5SLS9_9CHLO</name>
<feature type="compositionally biased region" description="Pro residues" evidence="2">
    <location>
        <begin position="760"/>
        <end position="802"/>
    </location>
</feature>
<feature type="region of interest" description="Disordered" evidence="2">
    <location>
        <begin position="1096"/>
        <end position="1115"/>
    </location>
</feature>